<evidence type="ECO:0000313" key="10">
    <source>
        <dbReference type="Proteomes" id="UP000295726"/>
    </source>
</evidence>
<proteinExistence type="inferred from homology"/>
<evidence type="ECO:0000256" key="7">
    <source>
        <dbReference type="RuleBase" id="RU363032"/>
    </source>
</evidence>
<dbReference type="Gene3D" id="1.10.3720.10">
    <property type="entry name" value="MetI-like"/>
    <property type="match status" value="1"/>
</dbReference>
<evidence type="ECO:0000313" key="9">
    <source>
        <dbReference type="EMBL" id="TCS82401.1"/>
    </source>
</evidence>
<feature type="transmembrane region" description="Helical" evidence="7">
    <location>
        <begin position="254"/>
        <end position="272"/>
    </location>
</feature>
<evidence type="ECO:0000256" key="1">
    <source>
        <dbReference type="ARBA" id="ARBA00004651"/>
    </source>
</evidence>
<comment type="similarity">
    <text evidence="7">Belongs to the binding-protein-dependent transport system permease family.</text>
</comment>
<dbReference type="InterPro" id="IPR035906">
    <property type="entry name" value="MetI-like_sf"/>
</dbReference>
<keyword evidence="6 7" id="KW-0472">Membrane</keyword>
<keyword evidence="3" id="KW-1003">Cell membrane</keyword>
<dbReference type="EMBL" id="SLZZ01000002">
    <property type="protein sequence ID" value="TCS82401.1"/>
    <property type="molecule type" value="Genomic_DNA"/>
</dbReference>
<dbReference type="PANTHER" id="PTHR32243">
    <property type="entry name" value="MALTOSE TRANSPORT SYSTEM PERMEASE-RELATED"/>
    <property type="match status" value="1"/>
</dbReference>
<evidence type="ECO:0000256" key="6">
    <source>
        <dbReference type="ARBA" id="ARBA00023136"/>
    </source>
</evidence>
<dbReference type="AlphaFoldDB" id="A0A4R3KI95"/>
<organism evidence="9 10">
    <name type="scientific">Muricomes intestini</name>
    <dbReference type="NCBI Taxonomy" id="1796634"/>
    <lineage>
        <taxon>Bacteria</taxon>
        <taxon>Bacillati</taxon>
        <taxon>Bacillota</taxon>
        <taxon>Clostridia</taxon>
        <taxon>Lachnospirales</taxon>
        <taxon>Lachnospiraceae</taxon>
        <taxon>Muricomes</taxon>
    </lineage>
</organism>
<name>A0A4R3KI95_9FIRM</name>
<evidence type="ECO:0000256" key="4">
    <source>
        <dbReference type="ARBA" id="ARBA00022692"/>
    </source>
</evidence>
<dbReference type="SUPFAM" id="SSF161098">
    <property type="entry name" value="MetI-like"/>
    <property type="match status" value="1"/>
</dbReference>
<dbReference type="OrthoDB" id="27560at2"/>
<feature type="transmembrane region" description="Helical" evidence="7">
    <location>
        <begin position="68"/>
        <end position="91"/>
    </location>
</feature>
<evidence type="ECO:0000256" key="5">
    <source>
        <dbReference type="ARBA" id="ARBA00022989"/>
    </source>
</evidence>
<dbReference type="InterPro" id="IPR050901">
    <property type="entry name" value="BP-dep_ABC_trans_perm"/>
</dbReference>
<keyword evidence="5 7" id="KW-1133">Transmembrane helix</keyword>
<keyword evidence="10" id="KW-1185">Reference proteome</keyword>
<dbReference type="Pfam" id="PF00528">
    <property type="entry name" value="BPD_transp_1"/>
    <property type="match status" value="1"/>
</dbReference>
<feature type="domain" description="ABC transmembrane type-1" evidence="8">
    <location>
        <begin position="69"/>
        <end position="272"/>
    </location>
</feature>
<feature type="transmembrane region" description="Helical" evidence="7">
    <location>
        <begin position="192"/>
        <end position="217"/>
    </location>
</feature>
<dbReference type="PROSITE" id="PS50928">
    <property type="entry name" value="ABC_TM1"/>
    <property type="match status" value="1"/>
</dbReference>
<dbReference type="PANTHER" id="PTHR32243:SF24">
    <property type="entry name" value="DIACETYLCHITOBIOSE UPTAKE SYSTEM PERMEASE PROTEIN NGCG"/>
    <property type="match status" value="1"/>
</dbReference>
<keyword evidence="2 7" id="KW-0813">Transport</keyword>
<dbReference type="GO" id="GO:0005886">
    <property type="term" value="C:plasma membrane"/>
    <property type="evidence" value="ECO:0007669"/>
    <property type="project" value="UniProtKB-SubCell"/>
</dbReference>
<dbReference type="Proteomes" id="UP000295726">
    <property type="component" value="Unassembled WGS sequence"/>
</dbReference>
<keyword evidence="4 7" id="KW-0812">Transmembrane</keyword>
<sequence>MKSNKLFKILSFILVTLIVLSIFVPVVWVFLASVKEKGEFYGSPWTMPAGIYFQNFIDAFKEARMGEYFLNSVIVTILALAINLVISVPAANVISRFEFKGRGVLNTFFMAGLFINVNYIVIPIFLMLVNGDRALAELMPNGFFINNIFVLALVYAATTVPFTIYLLGGYLKTISSTYEEAARLDGASNFQVMTRVIIPMAKPSIITVILFNFLSYWNDYIISLTLMPGEKRTLQVGLLNLMTAQKAAANYGRLYAGMVIVMVPALIFYALIQKQMIAGMAQGGSKE</sequence>
<gene>
    <name evidence="9" type="ORF">EDD59_102272</name>
</gene>
<accession>A0A4R3KI95</accession>
<feature type="transmembrane region" description="Helical" evidence="7">
    <location>
        <begin position="12"/>
        <end position="31"/>
    </location>
</feature>
<evidence type="ECO:0000259" key="8">
    <source>
        <dbReference type="PROSITE" id="PS50928"/>
    </source>
</evidence>
<evidence type="ECO:0000256" key="3">
    <source>
        <dbReference type="ARBA" id="ARBA00022475"/>
    </source>
</evidence>
<feature type="transmembrane region" description="Helical" evidence="7">
    <location>
        <begin position="148"/>
        <end position="171"/>
    </location>
</feature>
<reference evidence="9 10" key="1">
    <citation type="submission" date="2019-03" db="EMBL/GenBank/DDBJ databases">
        <title>Genomic Encyclopedia of Type Strains, Phase IV (KMG-IV): sequencing the most valuable type-strain genomes for metagenomic binning, comparative biology and taxonomic classification.</title>
        <authorList>
            <person name="Goeker M."/>
        </authorList>
    </citation>
    <scope>NUCLEOTIDE SEQUENCE [LARGE SCALE GENOMIC DNA]</scope>
    <source>
        <strain evidence="9 10">DSM 29489</strain>
    </source>
</reference>
<comment type="subcellular location">
    <subcellularLocation>
        <location evidence="1 7">Cell membrane</location>
        <topology evidence="1 7">Multi-pass membrane protein</topology>
    </subcellularLocation>
</comment>
<feature type="transmembrane region" description="Helical" evidence="7">
    <location>
        <begin position="103"/>
        <end position="128"/>
    </location>
</feature>
<dbReference type="InterPro" id="IPR000515">
    <property type="entry name" value="MetI-like"/>
</dbReference>
<dbReference type="RefSeq" id="WP_132378703.1">
    <property type="nucleotide sequence ID" value="NZ_DAISCH010000120.1"/>
</dbReference>
<evidence type="ECO:0000256" key="2">
    <source>
        <dbReference type="ARBA" id="ARBA00022448"/>
    </source>
</evidence>
<dbReference type="GO" id="GO:0055085">
    <property type="term" value="P:transmembrane transport"/>
    <property type="evidence" value="ECO:0007669"/>
    <property type="project" value="InterPro"/>
</dbReference>
<comment type="caution">
    <text evidence="9">The sequence shown here is derived from an EMBL/GenBank/DDBJ whole genome shotgun (WGS) entry which is preliminary data.</text>
</comment>
<dbReference type="CDD" id="cd06261">
    <property type="entry name" value="TM_PBP2"/>
    <property type="match status" value="1"/>
</dbReference>
<protein>
    <submittedName>
        <fullName evidence="9">Carbohydrate ABC transporter membrane protein 2 (CUT1 family)</fullName>
    </submittedName>
</protein>